<reference evidence="3 4" key="1">
    <citation type="submission" date="2023-02" db="EMBL/GenBank/DDBJ databases">
        <title>Dictyobacter halimunensis sp. nov., a new member of the class Ktedonobacteria from forest soil in a geothermal area.</title>
        <authorList>
            <person name="Rachmania M.K."/>
            <person name="Ningsih F."/>
            <person name="Sakai Y."/>
            <person name="Yabe S."/>
            <person name="Yokota A."/>
            <person name="Sjamsuridzal W."/>
        </authorList>
    </citation>
    <scope>NUCLEOTIDE SEQUENCE [LARGE SCALE GENOMIC DNA]</scope>
    <source>
        <strain evidence="3 4">S3.2.2.5</strain>
    </source>
</reference>
<dbReference type="InterPro" id="IPR012223">
    <property type="entry name" value="TEII"/>
</dbReference>
<dbReference type="SUPFAM" id="SSF53474">
    <property type="entry name" value="alpha/beta-Hydrolases"/>
    <property type="match status" value="1"/>
</dbReference>
<protein>
    <submittedName>
        <fullName evidence="3">Thioesterase</fullName>
    </submittedName>
</protein>
<evidence type="ECO:0000256" key="1">
    <source>
        <dbReference type="ARBA" id="ARBA00007169"/>
    </source>
</evidence>
<comment type="similarity">
    <text evidence="1">Belongs to the thioesterase family.</text>
</comment>
<sequence length="268" mass="30634">MSSHPNDKSWLFFPQKQQRESQVRLFCFPYAGGGASIYNSWAEELPAQIELCALQLPGRENRFAEPPFTNLNQLVETLLPVLKPYLDVPFAFFGHSMGALTAFELARAIRNAYGWEPEYLFVSGHSAPHVPRQRKTLHHLPTADFIQEVRKLNGTPEEVLQSEELLELFLPLLRADFELCETYAYQSQAKLSCPIVALGGLQDEDVPRDALEGWCEHTSAHFCRRFFYGDHFFLHRHRQYLTKFIAQKLLNLNTVACQTCGCLRGLAS</sequence>
<feature type="domain" description="Thioesterase" evidence="2">
    <location>
        <begin position="24"/>
        <end position="247"/>
    </location>
</feature>
<accession>A0ABQ6FIK1</accession>
<dbReference type="InterPro" id="IPR029058">
    <property type="entry name" value="AB_hydrolase_fold"/>
</dbReference>
<name>A0ABQ6FIK1_9CHLR</name>
<gene>
    <name evidence="3" type="ORF">KDH_07980</name>
</gene>
<dbReference type="Pfam" id="PF00975">
    <property type="entry name" value="Thioesterase"/>
    <property type="match status" value="1"/>
</dbReference>
<dbReference type="EMBL" id="BSRI01000001">
    <property type="protein sequence ID" value="GLV53947.1"/>
    <property type="molecule type" value="Genomic_DNA"/>
</dbReference>
<evidence type="ECO:0000259" key="2">
    <source>
        <dbReference type="Pfam" id="PF00975"/>
    </source>
</evidence>
<dbReference type="Proteomes" id="UP001344906">
    <property type="component" value="Unassembled WGS sequence"/>
</dbReference>
<dbReference type="PANTHER" id="PTHR11487">
    <property type="entry name" value="THIOESTERASE"/>
    <property type="match status" value="1"/>
</dbReference>
<dbReference type="InterPro" id="IPR001031">
    <property type="entry name" value="Thioesterase"/>
</dbReference>
<comment type="caution">
    <text evidence="3">The sequence shown here is derived from an EMBL/GenBank/DDBJ whole genome shotgun (WGS) entry which is preliminary data.</text>
</comment>
<keyword evidence="4" id="KW-1185">Reference proteome</keyword>
<evidence type="ECO:0000313" key="3">
    <source>
        <dbReference type="EMBL" id="GLV53947.1"/>
    </source>
</evidence>
<dbReference type="PANTHER" id="PTHR11487:SF0">
    <property type="entry name" value="S-ACYL FATTY ACID SYNTHASE THIOESTERASE, MEDIUM CHAIN"/>
    <property type="match status" value="1"/>
</dbReference>
<dbReference type="Gene3D" id="3.40.50.1820">
    <property type="entry name" value="alpha/beta hydrolase"/>
    <property type="match status" value="1"/>
</dbReference>
<organism evidence="3 4">
    <name type="scientific">Dictyobacter halimunensis</name>
    <dbReference type="NCBI Taxonomy" id="3026934"/>
    <lineage>
        <taxon>Bacteria</taxon>
        <taxon>Bacillati</taxon>
        <taxon>Chloroflexota</taxon>
        <taxon>Ktedonobacteria</taxon>
        <taxon>Ktedonobacterales</taxon>
        <taxon>Dictyobacteraceae</taxon>
        <taxon>Dictyobacter</taxon>
    </lineage>
</organism>
<proteinExistence type="inferred from homology"/>
<evidence type="ECO:0000313" key="4">
    <source>
        <dbReference type="Proteomes" id="UP001344906"/>
    </source>
</evidence>
<dbReference type="RefSeq" id="WP_338247670.1">
    <property type="nucleotide sequence ID" value="NZ_BSRI01000001.1"/>
</dbReference>